<dbReference type="PROSITE" id="PS50294">
    <property type="entry name" value="WD_REPEATS_REGION"/>
    <property type="match status" value="1"/>
</dbReference>
<dbReference type="InterPro" id="IPR056151">
    <property type="entry name" value="Beta-prop_DCAF12"/>
</dbReference>
<evidence type="ECO:0000256" key="4">
    <source>
        <dbReference type="PROSITE-ProRule" id="PRU00221"/>
    </source>
</evidence>
<dbReference type="PANTHER" id="PTHR14091:SF0">
    <property type="entry name" value="PERIODIC TRYPTOPHAN PROTEIN 1 HOMOLOG"/>
    <property type="match status" value="1"/>
</dbReference>
<evidence type="ECO:0000313" key="8">
    <source>
        <dbReference type="Proteomes" id="UP001164746"/>
    </source>
</evidence>
<dbReference type="InterPro" id="IPR015943">
    <property type="entry name" value="WD40/YVTN_repeat-like_dom_sf"/>
</dbReference>
<dbReference type="InterPro" id="IPR020472">
    <property type="entry name" value="WD40_PAC1"/>
</dbReference>
<feature type="compositionally biased region" description="Acidic residues" evidence="5">
    <location>
        <begin position="446"/>
        <end position="455"/>
    </location>
</feature>
<keyword evidence="1" id="KW-0597">Phosphoprotein</keyword>
<feature type="compositionally biased region" description="Basic residues" evidence="5">
    <location>
        <begin position="481"/>
        <end position="496"/>
    </location>
</feature>
<dbReference type="PRINTS" id="PR00320">
    <property type="entry name" value="GPROTEINBRPT"/>
</dbReference>
<evidence type="ECO:0000259" key="6">
    <source>
        <dbReference type="Pfam" id="PF23760"/>
    </source>
</evidence>
<feature type="region of interest" description="Disordered" evidence="5">
    <location>
        <begin position="97"/>
        <end position="129"/>
    </location>
</feature>
<dbReference type="Gene3D" id="2.130.10.10">
    <property type="entry name" value="YVTN repeat-like/Quinoprotein amine dehydrogenase"/>
    <property type="match status" value="2"/>
</dbReference>
<evidence type="ECO:0000256" key="5">
    <source>
        <dbReference type="SAM" id="MobiDB-lite"/>
    </source>
</evidence>
<feature type="compositionally biased region" description="Basic and acidic residues" evidence="5">
    <location>
        <begin position="108"/>
        <end position="120"/>
    </location>
</feature>
<feature type="domain" description="DDB1- and CUL4-associated factor 12 beta-propeller" evidence="6">
    <location>
        <begin position="248"/>
        <end position="435"/>
    </location>
</feature>
<proteinExistence type="predicted"/>
<dbReference type="Proteomes" id="UP001164746">
    <property type="component" value="Chromosome 6"/>
</dbReference>
<keyword evidence="8" id="KW-1185">Reference proteome</keyword>
<dbReference type="InterPro" id="IPR044285">
    <property type="entry name" value="PWP1"/>
</dbReference>
<keyword evidence="2 4" id="KW-0853">WD repeat</keyword>
<evidence type="ECO:0000313" key="7">
    <source>
        <dbReference type="EMBL" id="WAR09128.1"/>
    </source>
</evidence>
<dbReference type="SUPFAM" id="SSF50978">
    <property type="entry name" value="WD40 repeat-like"/>
    <property type="match status" value="1"/>
</dbReference>
<dbReference type="PROSITE" id="PS50082">
    <property type="entry name" value="WD_REPEATS_2"/>
    <property type="match status" value="1"/>
</dbReference>
<evidence type="ECO:0000256" key="1">
    <source>
        <dbReference type="ARBA" id="ARBA00022553"/>
    </source>
</evidence>
<dbReference type="InterPro" id="IPR001680">
    <property type="entry name" value="WD40_rpt"/>
</dbReference>
<accession>A0ABY7EKH0</accession>
<organism evidence="7 8">
    <name type="scientific">Mya arenaria</name>
    <name type="common">Soft-shell clam</name>
    <dbReference type="NCBI Taxonomy" id="6604"/>
    <lineage>
        <taxon>Eukaryota</taxon>
        <taxon>Metazoa</taxon>
        <taxon>Spiralia</taxon>
        <taxon>Lophotrochozoa</taxon>
        <taxon>Mollusca</taxon>
        <taxon>Bivalvia</taxon>
        <taxon>Autobranchia</taxon>
        <taxon>Heteroconchia</taxon>
        <taxon>Euheterodonta</taxon>
        <taxon>Imparidentia</taxon>
        <taxon>Neoheterodontei</taxon>
        <taxon>Myida</taxon>
        <taxon>Myoidea</taxon>
        <taxon>Myidae</taxon>
        <taxon>Mya</taxon>
    </lineage>
</organism>
<feature type="compositionally biased region" description="Acidic residues" evidence="5">
    <location>
        <begin position="35"/>
        <end position="57"/>
    </location>
</feature>
<dbReference type="Pfam" id="PF23760">
    <property type="entry name" value="Beta-prop_DCAF12"/>
    <property type="match status" value="1"/>
</dbReference>
<feature type="compositionally biased region" description="Basic residues" evidence="5">
    <location>
        <begin position="97"/>
        <end position="107"/>
    </location>
</feature>
<dbReference type="InterPro" id="IPR019775">
    <property type="entry name" value="WD40_repeat_CS"/>
</dbReference>
<gene>
    <name evidence="7" type="ORF">MAR_019086</name>
</gene>
<protein>
    <submittedName>
        <fullName evidence="7">PWP1-like protein</fullName>
    </submittedName>
</protein>
<feature type="region of interest" description="Disordered" evidence="5">
    <location>
        <begin position="35"/>
        <end position="60"/>
    </location>
</feature>
<feature type="region of interest" description="Disordered" evidence="5">
    <location>
        <begin position="437"/>
        <end position="496"/>
    </location>
</feature>
<evidence type="ECO:0000256" key="2">
    <source>
        <dbReference type="ARBA" id="ARBA00022574"/>
    </source>
</evidence>
<keyword evidence="3" id="KW-0677">Repeat</keyword>
<feature type="repeat" description="WD" evidence="4">
    <location>
        <begin position="345"/>
        <end position="384"/>
    </location>
</feature>
<reference evidence="7" key="1">
    <citation type="submission" date="2022-11" db="EMBL/GenBank/DDBJ databases">
        <title>Centuries of genome instability and evolution in soft-shell clam transmissible cancer (bioRxiv).</title>
        <authorList>
            <person name="Hart S.F.M."/>
            <person name="Yonemitsu M.A."/>
            <person name="Giersch R.M."/>
            <person name="Beal B.F."/>
            <person name="Arriagada G."/>
            <person name="Davis B.W."/>
            <person name="Ostrander E.A."/>
            <person name="Goff S.P."/>
            <person name="Metzger M.J."/>
        </authorList>
    </citation>
    <scope>NUCLEOTIDE SEQUENCE</scope>
    <source>
        <strain evidence="7">MELC-2E11</strain>
        <tissue evidence="7">Siphon/mantle</tissue>
    </source>
</reference>
<sequence length="496" mass="56039">MSIIPCVTWVKRGKPKCHPEKMRLNKDDLQRIIEETQELLEEEEEAEEEKEDVDGENTEPSTIQHFEAAAALSKQIEETAEVDTAINMAKKVKNGKAKTKKGKQIKSGHKEDDFESRYNMDDYDDDDQEGLSNPLKGIGNLTVYASNTDDPFVTLKDEDDSEEEDFEIKATDNLLLVAKAESDFCSMEVHVYNSELGNLYCHHDILLSTFPLAMEWMDYDLRDGNPGNFLAIATMDPTIDIWDLDVVDSLEPLATLGQKVKKKKKVQCVKWHPVEEHMLLSGSFDKTVKMYDCRSPDTSNKTWNLDGEIEKLLWNRFSPLNFFASTDTGHVYYMDSRQDKPVYSLAAHSESLSLSSENSSLLVTTSSDGSMKVWDIENNKPSCVYSNSLKMGQLLCMESCPDAPYVFAIGGEKKFKLWDIRDIKDVYQHFCTGQGEYVDDPRKDEAEDPEAAMEIEEMKGVTDDTEMGDGGAKGGESAQGAKKKKKRKKKKPKTVV</sequence>
<dbReference type="PROSITE" id="PS00678">
    <property type="entry name" value="WD_REPEATS_1"/>
    <property type="match status" value="1"/>
</dbReference>
<name>A0ABY7EKH0_MYAAR</name>
<dbReference type="SMART" id="SM00320">
    <property type="entry name" value="WD40"/>
    <property type="match status" value="4"/>
</dbReference>
<dbReference type="InterPro" id="IPR036322">
    <property type="entry name" value="WD40_repeat_dom_sf"/>
</dbReference>
<dbReference type="PANTHER" id="PTHR14091">
    <property type="entry name" value="PERIODIC TRYPTOPHAN PROTEIN 1"/>
    <property type="match status" value="1"/>
</dbReference>
<evidence type="ECO:0000256" key="3">
    <source>
        <dbReference type="ARBA" id="ARBA00022737"/>
    </source>
</evidence>
<dbReference type="EMBL" id="CP111017">
    <property type="protein sequence ID" value="WAR09128.1"/>
    <property type="molecule type" value="Genomic_DNA"/>
</dbReference>